<evidence type="ECO:0000313" key="3">
    <source>
        <dbReference type="Proteomes" id="UP000390763"/>
    </source>
</evidence>
<dbReference type="InterPro" id="IPR007421">
    <property type="entry name" value="Schlafen_AlbA_2_dom"/>
</dbReference>
<dbReference type="EMBL" id="VZBT01000081">
    <property type="protein sequence ID" value="MQO04652.1"/>
    <property type="molecule type" value="Genomic_DNA"/>
</dbReference>
<feature type="domain" description="Schlafen AlbA-2" evidence="1">
    <location>
        <begin position="24"/>
        <end position="146"/>
    </location>
</feature>
<organism evidence="2 3">
    <name type="scientific">Segatella copri</name>
    <dbReference type="NCBI Taxonomy" id="165179"/>
    <lineage>
        <taxon>Bacteria</taxon>
        <taxon>Pseudomonadati</taxon>
        <taxon>Bacteroidota</taxon>
        <taxon>Bacteroidia</taxon>
        <taxon>Bacteroidales</taxon>
        <taxon>Prevotellaceae</taxon>
        <taxon>Segatella</taxon>
    </lineage>
</organism>
<dbReference type="Pfam" id="PF13749">
    <property type="entry name" value="HATPase_c_4"/>
    <property type="match status" value="1"/>
</dbReference>
<dbReference type="Gene3D" id="3.30.565.60">
    <property type="match status" value="1"/>
</dbReference>
<name>A0AB35ZHB9_9BACT</name>
<evidence type="ECO:0000313" key="2">
    <source>
        <dbReference type="EMBL" id="MQO04652.1"/>
    </source>
</evidence>
<gene>
    <name evidence="2" type="ORF">F7D62_11170</name>
</gene>
<evidence type="ECO:0000259" key="1">
    <source>
        <dbReference type="Pfam" id="PF04326"/>
    </source>
</evidence>
<sequence length="574" mass="66461">MKKLTKLSIQWFYNLLERGECDIMDFKEQLEDKMTFGKSLKNFAPKYDETARDVVAFANNKGGFLFIGIVDDSKEINKDFIYDEKKVFDLIHQVQDRTEPTITLIPHKINVEGKNLLVLEIPFSTQLHRTSRGEFLIRSNDGNRPIEPYEMATIMSEKGLIVYDQKTWHISGEWIDEKRLSTLVDMIEAKNADSPYLDKSKEDLLDSLGMTKDEDGEPLPTTTGLLFIGNQTALRELPYYEVKYIHYFSDGTYKPYEYKGNIVEVAKACFAQLRAEIKQKEYVFGLFREYVEDYSEIVIRELLINALAHRSLSRQQIVEIRKYDDGRYLEIESPGTFPEGITVENYLRKTNPRNPNVMDILREIGLAEKAGSGFDKIFTDLLKKGKSLPKPEETDNSVIFRIKADVVSEKLIELSLLYENQVGKGMKLDELLVLSEIVNHKQIKISELLNKPNISHYRLQSILDKLCDLEFIEPSGKTSGKSYILHVSKRKNMDDKIEYVKTKKQEKARQKEAILRYLDSIDTINNSEARQLLNLPEKDRAKVSRLFAELVDENAILKTDDSKANNVKYRRIRK</sequence>
<proteinExistence type="predicted"/>
<dbReference type="PANTHER" id="PTHR30595:SF6">
    <property type="entry name" value="SCHLAFEN ALBA-2 DOMAIN-CONTAINING PROTEIN"/>
    <property type="match status" value="1"/>
</dbReference>
<accession>A0AB35ZHB9</accession>
<dbReference type="PANTHER" id="PTHR30595">
    <property type="entry name" value="GLPR-RELATED TRANSCRIPTIONAL REPRESSOR"/>
    <property type="match status" value="1"/>
</dbReference>
<dbReference type="InterPro" id="IPR038475">
    <property type="entry name" value="RecG_C_sf"/>
</dbReference>
<dbReference type="Gene3D" id="3.30.950.30">
    <property type="entry name" value="Schlafen, AAA domain"/>
    <property type="match status" value="1"/>
</dbReference>
<dbReference type="AlphaFoldDB" id="A0AB35ZHB9"/>
<dbReference type="RefSeq" id="WP_153088753.1">
    <property type="nucleotide sequence ID" value="NZ_VZAO01000140.1"/>
</dbReference>
<comment type="caution">
    <text evidence="2">The sequence shown here is derived from an EMBL/GenBank/DDBJ whole genome shotgun (WGS) entry which is preliminary data.</text>
</comment>
<dbReference type="InterPro" id="IPR038461">
    <property type="entry name" value="Schlafen_AlbA_2_dom_sf"/>
</dbReference>
<protein>
    <recommendedName>
        <fullName evidence="1">Schlafen AlbA-2 domain-containing protein</fullName>
    </recommendedName>
</protein>
<dbReference type="Pfam" id="PF04326">
    <property type="entry name" value="SLFN_AlbA_2"/>
    <property type="match status" value="1"/>
</dbReference>
<reference evidence="3" key="1">
    <citation type="submission" date="2019-09" db="EMBL/GenBank/DDBJ databases">
        <title>Distinct polysaccharide growth profiles of human intestinal Prevotella copri isolates.</title>
        <authorList>
            <person name="Fehlner-Peach H."/>
            <person name="Magnabosco C."/>
            <person name="Raghavan V."/>
            <person name="Scher J.U."/>
            <person name="Tett A."/>
            <person name="Cox L.M."/>
            <person name="Gottsegen C."/>
            <person name="Watters A."/>
            <person name="Wiltshire- Gordon J.D."/>
            <person name="Segata N."/>
            <person name="Bonneau R."/>
            <person name="Littman D.R."/>
        </authorList>
    </citation>
    <scope>NUCLEOTIDE SEQUENCE [LARGE SCALE GENOMIC DNA]</scope>
    <source>
        <strain evidence="3">iAK279</strain>
    </source>
</reference>
<dbReference type="Proteomes" id="UP000390763">
    <property type="component" value="Unassembled WGS sequence"/>
</dbReference>